<organism evidence="5 6">
    <name type="scientific">Streptomyces javensis</name>
    <dbReference type="NCBI Taxonomy" id="114698"/>
    <lineage>
        <taxon>Bacteria</taxon>
        <taxon>Bacillati</taxon>
        <taxon>Actinomycetota</taxon>
        <taxon>Actinomycetes</taxon>
        <taxon>Kitasatosporales</taxon>
        <taxon>Streptomycetaceae</taxon>
        <taxon>Streptomyces</taxon>
        <taxon>Streptomyces violaceusniger group</taxon>
    </lineage>
</organism>
<comment type="caution">
    <text evidence="5">The sequence shown here is derived from an EMBL/GenBank/DDBJ whole genome shotgun (WGS) entry which is preliminary data.</text>
</comment>
<evidence type="ECO:0000256" key="2">
    <source>
        <dbReference type="ARBA" id="ARBA00022448"/>
    </source>
</evidence>
<reference evidence="6" key="1">
    <citation type="journal article" date="2019" name="Int. J. Syst. Evol. Microbiol.">
        <title>The Global Catalogue of Microorganisms (GCM) 10K type strain sequencing project: providing services to taxonomists for standard genome sequencing and annotation.</title>
        <authorList>
            <consortium name="The Broad Institute Genomics Platform"/>
            <consortium name="The Broad Institute Genome Sequencing Center for Infectious Disease"/>
            <person name="Wu L."/>
            <person name="Ma J."/>
        </authorList>
    </citation>
    <scope>NUCLEOTIDE SEQUENCE [LARGE SCALE GENOMIC DNA]</scope>
    <source>
        <strain evidence="6">JCM 11448</strain>
    </source>
</reference>
<evidence type="ECO:0000256" key="4">
    <source>
        <dbReference type="SAM" id="Phobius"/>
    </source>
</evidence>
<dbReference type="Gene3D" id="1.20.1250.20">
    <property type="entry name" value="MFS general substrate transporter like domains"/>
    <property type="match status" value="1"/>
</dbReference>
<dbReference type="InterPro" id="IPR036259">
    <property type="entry name" value="MFS_trans_sf"/>
</dbReference>
<comment type="subcellular location">
    <subcellularLocation>
        <location evidence="1">Cell membrane</location>
        <topology evidence="1">Multi-pass membrane protein</topology>
    </subcellularLocation>
</comment>
<dbReference type="EMBL" id="BAAAIH010000008">
    <property type="protein sequence ID" value="GAA1262623.1"/>
    <property type="molecule type" value="Genomic_DNA"/>
</dbReference>
<dbReference type="PANTHER" id="PTHR43045">
    <property type="entry name" value="SHIKIMATE TRANSPORTER"/>
    <property type="match status" value="1"/>
</dbReference>
<keyword evidence="3" id="KW-1003">Cell membrane</keyword>
<evidence type="ECO:0000313" key="6">
    <source>
        <dbReference type="Proteomes" id="UP001500282"/>
    </source>
</evidence>
<name>A0ABP4HIC2_9ACTN</name>
<gene>
    <name evidence="5" type="ORF">GCM10009579_21260</name>
</gene>
<keyword evidence="6" id="KW-1185">Reference proteome</keyword>
<keyword evidence="4" id="KW-1133">Transmembrane helix</keyword>
<dbReference type="PANTHER" id="PTHR43045:SF1">
    <property type="entry name" value="SHIKIMATE TRANSPORTER"/>
    <property type="match status" value="1"/>
</dbReference>
<keyword evidence="4" id="KW-0472">Membrane</keyword>
<dbReference type="Proteomes" id="UP001500282">
    <property type="component" value="Unassembled WGS sequence"/>
</dbReference>
<proteinExistence type="predicted"/>
<feature type="transmembrane region" description="Helical" evidence="4">
    <location>
        <begin position="47"/>
        <end position="70"/>
    </location>
</feature>
<keyword evidence="2" id="KW-0813">Transport</keyword>
<sequence>MVDTRSPVLICLALVVMLALGHGAVFGPLAAFYAELFPARVRYSGVSVGYQAGSVVLGGFTPMLATSVVLWSGGASWSLMALVAAGTGSALIPARAPY</sequence>
<evidence type="ECO:0000256" key="3">
    <source>
        <dbReference type="ARBA" id="ARBA00022475"/>
    </source>
</evidence>
<dbReference type="SUPFAM" id="SSF103473">
    <property type="entry name" value="MFS general substrate transporter"/>
    <property type="match status" value="1"/>
</dbReference>
<accession>A0ABP4HIC2</accession>
<protein>
    <recommendedName>
        <fullName evidence="7">Major facilitator superfamily (MFS) profile domain-containing protein</fullName>
    </recommendedName>
</protein>
<evidence type="ECO:0000313" key="5">
    <source>
        <dbReference type="EMBL" id="GAA1262623.1"/>
    </source>
</evidence>
<evidence type="ECO:0008006" key="7">
    <source>
        <dbReference type="Google" id="ProtNLM"/>
    </source>
</evidence>
<evidence type="ECO:0000256" key="1">
    <source>
        <dbReference type="ARBA" id="ARBA00004651"/>
    </source>
</evidence>
<keyword evidence="4" id="KW-0812">Transmembrane</keyword>